<accession>A0ABR1T4T0</accession>
<feature type="domain" description="FAD-binding PCMH-type" evidence="4">
    <location>
        <begin position="205"/>
        <end position="386"/>
    </location>
</feature>
<dbReference type="PANTHER" id="PTHR13878:SF91">
    <property type="entry name" value="FAD BINDING DOMAIN PROTEIN (AFU_ORTHOLOGUE AFUA_6G12070)-RELATED"/>
    <property type="match status" value="1"/>
</dbReference>
<keyword evidence="3" id="KW-0732">Signal</keyword>
<dbReference type="PANTHER" id="PTHR13878">
    <property type="entry name" value="GULONOLACTONE OXIDASE"/>
    <property type="match status" value="1"/>
</dbReference>
<dbReference type="PROSITE" id="PS51387">
    <property type="entry name" value="FAD_PCMH"/>
    <property type="match status" value="1"/>
</dbReference>
<dbReference type="RefSeq" id="XP_066708530.1">
    <property type="nucleotide sequence ID" value="XM_066865401.1"/>
</dbReference>
<comment type="similarity">
    <text evidence="1">Belongs to the oxygen-dependent FAD-linked oxidoreductase family.</text>
</comment>
<keyword evidence="2" id="KW-0560">Oxidoreductase</keyword>
<dbReference type="Gene3D" id="3.30.465.10">
    <property type="match status" value="2"/>
</dbReference>
<dbReference type="InterPro" id="IPR012951">
    <property type="entry name" value="BBE"/>
</dbReference>
<protein>
    <recommendedName>
        <fullName evidence="4">FAD-binding PCMH-type domain-containing protein</fullName>
    </recommendedName>
</protein>
<feature type="chain" id="PRO_5046893723" description="FAD-binding PCMH-type domain-containing protein" evidence="3">
    <location>
        <begin position="23"/>
        <end position="688"/>
    </location>
</feature>
<keyword evidence="6" id="KW-1185">Reference proteome</keyword>
<evidence type="ECO:0000256" key="1">
    <source>
        <dbReference type="ARBA" id="ARBA00005466"/>
    </source>
</evidence>
<dbReference type="Proteomes" id="UP001480595">
    <property type="component" value="Unassembled WGS sequence"/>
</dbReference>
<proteinExistence type="inferred from homology"/>
<comment type="caution">
    <text evidence="5">The sequence shown here is derived from an EMBL/GenBank/DDBJ whole genome shotgun (WGS) entry which is preliminary data.</text>
</comment>
<dbReference type="InterPro" id="IPR036318">
    <property type="entry name" value="FAD-bd_PCMH-like_sf"/>
</dbReference>
<dbReference type="InterPro" id="IPR016169">
    <property type="entry name" value="FAD-bd_PCMH_sub2"/>
</dbReference>
<dbReference type="SUPFAM" id="SSF56176">
    <property type="entry name" value="FAD-binding/transporter-associated domain-like"/>
    <property type="match status" value="1"/>
</dbReference>
<evidence type="ECO:0000313" key="5">
    <source>
        <dbReference type="EMBL" id="KAK8040985.1"/>
    </source>
</evidence>
<sequence length="688" mass="73762">MSRSSARAFLAAALSLSPLVSSQSVLVRGKLTGMMFPDRDGYSPAAARTRQTNTESAAASLNIGPAFETVLPGSTSPEAFQLTDAVLANLTSLGLDNVTLFQFDDGSLPGTPKCKAYPGEDAWPTTETWDTLNVLTGGNLITPVPIGAPCYQGEHYDAAKCQDVLDKWDDSTIHTLSPTSMMWPLFQGNTCLPQKAGTAGATCELGGSPVHVVNVSKVADIQLAINFARNTGVRLVVRNTGHDYVGKSTGAGSLSIWTHHLKEIDFIPAYSSPATSYTGPAIKMGAGIAGFELYEAADKFGVSALSGEGRTVGTAGGYTAGGGLSPLTGKYGMAADQVLSIDVVTPDGRFATVDEKNQPELFWALRGGGGGTFGVVTSMTVRVHPRESFSGLTFSVTSGTGPDAAMSNEVMYAALDAYMRHFPEFAEAGTYAYSTLLPSPDGTGHTWTLKPWLIPGMELDEYRELVAPLLAEWKQLNFPVEPDFFTTDSFLEAYDNHFPSDQVGMPTVRTASRLIPKANWANPSVLNDTITTLLDLVQQGSSLIFYCINGGHPPPGAHASAVQPSWRTAYMFAIVGTIWDADAPPAEVERINVRISQDWMAQLRSLTPGGGTYLNEADVMEPQYQESFYGYDNYQRLLRVKRALDPHSVFWAPTAVGSEGWYVKDQESWLTLQTGQLCPSESGATSVA</sequence>
<evidence type="ECO:0000259" key="4">
    <source>
        <dbReference type="PROSITE" id="PS51387"/>
    </source>
</evidence>
<dbReference type="GeneID" id="92098464"/>
<evidence type="ECO:0000256" key="2">
    <source>
        <dbReference type="ARBA" id="ARBA00023002"/>
    </source>
</evidence>
<reference evidence="5 6" key="1">
    <citation type="submission" date="2023-01" db="EMBL/GenBank/DDBJ databases">
        <title>Analysis of 21 Apiospora genomes using comparative genomics revels a genus with tremendous synthesis potential of carbohydrate active enzymes and secondary metabolites.</title>
        <authorList>
            <person name="Sorensen T."/>
        </authorList>
    </citation>
    <scope>NUCLEOTIDE SEQUENCE [LARGE SCALE GENOMIC DNA]</scope>
    <source>
        <strain evidence="5 6">CBS 135458</strain>
    </source>
</reference>
<dbReference type="Pfam" id="PF08031">
    <property type="entry name" value="BBE"/>
    <property type="match status" value="1"/>
</dbReference>
<dbReference type="InterPro" id="IPR006094">
    <property type="entry name" value="Oxid_FAD_bind_N"/>
</dbReference>
<organism evidence="5 6">
    <name type="scientific">Apiospora phragmitis</name>
    <dbReference type="NCBI Taxonomy" id="2905665"/>
    <lineage>
        <taxon>Eukaryota</taxon>
        <taxon>Fungi</taxon>
        <taxon>Dikarya</taxon>
        <taxon>Ascomycota</taxon>
        <taxon>Pezizomycotina</taxon>
        <taxon>Sordariomycetes</taxon>
        <taxon>Xylariomycetidae</taxon>
        <taxon>Amphisphaeriales</taxon>
        <taxon>Apiosporaceae</taxon>
        <taxon>Apiospora</taxon>
    </lineage>
</organism>
<gene>
    <name evidence="5" type="ORF">PG994_013992</name>
</gene>
<dbReference type="Pfam" id="PF01565">
    <property type="entry name" value="FAD_binding_4"/>
    <property type="match status" value="1"/>
</dbReference>
<evidence type="ECO:0000256" key="3">
    <source>
        <dbReference type="SAM" id="SignalP"/>
    </source>
</evidence>
<dbReference type="InterPro" id="IPR016166">
    <property type="entry name" value="FAD-bd_PCMH"/>
</dbReference>
<feature type="signal peptide" evidence="3">
    <location>
        <begin position="1"/>
        <end position="22"/>
    </location>
</feature>
<evidence type="ECO:0000313" key="6">
    <source>
        <dbReference type="Proteomes" id="UP001480595"/>
    </source>
</evidence>
<dbReference type="EMBL" id="JAQQWL010000015">
    <property type="protein sequence ID" value="KAK8040985.1"/>
    <property type="molecule type" value="Genomic_DNA"/>
</dbReference>
<dbReference type="InterPro" id="IPR050432">
    <property type="entry name" value="FAD-linked_Oxidoreductases_BP"/>
</dbReference>
<name>A0ABR1T4T0_9PEZI</name>